<evidence type="ECO:0000256" key="3">
    <source>
        <dbReference type="ARBA" id="ARBA00022475"/>
    </source>
</evidence>
<proteinExistence type="inferred from homology"/>
<evidence type="ECO:0000256" key="9">
    <source>
        <dbReference type="ARBA" id="ARBA00023136"/>
    </source>
</evidence>
<dbReference type="STRING" id="33114.A0A2G2VDZ9"/>
<name>A0A2G2VDZ9_CAPBA</name>
<reference evidence="12 13" key="1">
    <citation type="journal article" date="2017" name="Genome Biol.">
        <title>New reference genome sequences of hot pepper reveal the massive evolution of plant disease-resistance genes by retroduplication.</title>
        <authorList>
            <person name="Kim S."/>
            <person name="Park J."/>
            <person name="Yeom S.I."/>
            <person name="Kim Y.M."/>
            <person name="Seo E."/>
            <person name="Kim K.T."/>
            <person name="Kim M.S."/>
            <person name="Lee J.M."/>
            <person name="Cheong K."/>
            <person name="Shin H.S."/>
            <person name="Kim S.B."/>
            <person name="Han K."/>
            <person name="Lee J."/>
            <person name="Park M."/>
            <person name="Lee H.A."/>
            <person name="Lee H.Y."/>
            <person name="Lee Y."/>
            <person name="Oh S."/>
            <person name="Lee J.H."/>
            <person name="Choi E."/>
            <person name="Choi E."/>
            <person name="Lee S.E."/>
            <person name="Jeon J."/>
            <person name="Kim H."/>
            <person name="Choi G."/>
            <person name="Song H."/>
            <person name="Lee J."/>
            <person name="Lee S.C."/>
            <person name="Kwon J.K."/>
            <person name="Lee H.Y."/>
            <person name="Koo N."/>
            <person name="Hong Y."/>
            <person name="Kim R.W."/>
            <person name="Kang W.H."/>
            <person name="Huh J.H."/>
            <person name="Kang B.C."/>
            <person name="Yang T.J."/>
            <person name="Lee Y.H."/>
            <person name="Bennetzen J.L."/>
            <person name="Choi D."/>
        </authorList>
    </citation>
    <scope>NUCLEOTIDE SEQUENCE [LARGE SCALE GENOMIC DNA]</scope>
    <source>
        <strain evidence="13">cv. PBC81</strain>
    </source>
</reference>
<keyword evidence="7" id="KW-0677">Repeat</keyword>
<keyword evidence="6" id="KW-0732">Signal</keyword>
<keyword evidence="4" id="KW-0433">Leucine-rich repeat</keyword>
<dbReference type="EMBL" id="MLFT02000012">
    <property type="protein sequence ID" value="PHT31149.1"/>
    <property type="molecule type" value="Genomic_DNA"/>
</dbReference>
<keyword evidence="8" id="KW-1133">Transmembrane helix</keyword>
<dbReference type="Proteomes" id="UP000224567">
    <property type="component" value="Unassembled WGS sequence"/>
</dbReference>
<keyword evidence="13" id="KW-1185">Reference proteome</keyword>
<evidence type="ECO:0000256" key="10">
    <source>
        <dbReference type="ARBA" id="ARBA00023170"/>
    </source>
</evidence>
<evidence type="ECO:0000256" key="2">
    <source>
        <dbReference type="ARBA" id="ARBA00009592"/>
    </source>
</evidence>
<evidence type="ECO:0000313" key="12">
    <source>
        <dbReference type="EMBL" id="PHT31149.1"/>
    </source>
</evidence>
<dbReference type="Gene3D" id="3.80.10.10">
    <property type="entry name" value="Ribonuclease Inhibitor"/>
    <property type="match status" value="1"/>
</dbReference>
<dbReference type="SUPFAM" id="SSF52058">
    <property type="entry name" value="L domain-like"/>
    <property type="match status" value="1"/>
</dbReference>
<dbReference type="PANTHER" id="PTHR48052:SF27">
    <property type="entry name" value="LEUCINE-RICH REPEAT RECEPTOR-LIKE PROTEIN KINASE"/>
    <property type="match status" value="1"/>
</dbReference>
<keyword evidence="5" id="KW-0812">Transmembrane</keyword>
<protein>
    <submittedName>
        <fullName evidence="12">Retrovirus-related Pol polyprotein from transposon TNT 1-94</fullName>
    </submittedName>
</protein>
<dbReference type="OrthoDB" id="418237at2759"/>
<dbReference type="FunFam" id="3.80.10.10:FF:000356">
    <property type="entry name" value="LRR receptor-like serine/threonine-protein kinase"/>
    <property type="match status" value="1"/>
</dbReference>
<keyword evidence="9" id="KW-0472">Membrane</keyword>
<dbReference type="GO" id="GO:0005886">
    <property type="term" value="C:plasma membrane"/>
    <property type="evidence" value="ECO:0007669"/>
    <property type="project" value="UniProtKB-SubCell"/>
</dbReference>
<keyword evidence="10" id="KW-0675">Receptor</keyword>
<dbReference type="Pfam" id="PF00560">
    <property type="entry name" value="LRR_1"/>
    <property type="match status" value="3"/>
</dbReference>
<dbReference type="InterPro" id="IPR032675">
    <property type="entry name" value="LRR_dom_sf"/>
</dbReference>
<sequence>MTLVSYASAVGSLMYAMICTRPDIAHAVGVVSRYMENPGKEHWEAVKWLLRYLREHIRIHLHHSWYNSELMSRLQKYVSLSPTEAKYVAIAEAGKEMIWLADYLEELGKKQPEKILYTDRQSAIQLVKNPIYHSKTKHIRRRYHFTRKAVKDDDMCLEKIESAKNPADMLTKCVDVVDMSRNKFSGGIPTDIVLASNLQYFNVSNNPNLGGVISDKTLSLYSLQNFPATNCSISGDFPPFGPCKSLQILELSMNNVSGIIPQSISNCQKLVSLDLADNNLSGQIPVELASLPGISVVDLSHNSISGSIPAKFGSSSSLQLNVG</sequence>
<accession>A0A2G2VDZ9</accession>
<evidence type="ECO:0000313" key="13">
    <source>
        <dbReference type="Proteomes" id="UP000224567"/>
    </source>
</evidence>
<evidence type="ECO:0000256" key="4">
    <source>
        <dbReference type="ARBA" id="ARBA00022614"/>
    </source>
</evidence>
<dbReference type="PANTHER" id="PTHR48052">
    <property type="entry name" value="UNNAMED PRODUCT"/>
    <property type="match status" value="1"/>
</dbReference>
<comment type="similarity">
    <text evidence="2">Belongs to the RLP family.</text>
</comment>
<evidence type="ECO:0000256" key="6">
    <source>
        <dbReference type="ARBA" id="ARBA00022729"/>
    </source>
</evidence>
<evidence type="ECO:0000256" key="7">
    <source>
        <dbReference type="ARBA" id="ARBA00022737"/>
    </source>
</evidence>
<comment type="subcellular location">
    <subcellularLocation>
        <location evidence="1">Cell membrane</location>
        <topology evidence="1">Single-pass type I membrane protein</topology>
    </subcellularLocation>
</comment>
<evidence type="ECO:0000256" key="1">
    <source>
        <dbReference type="ARBA" id="ARBA00004251"/>
    </source>
</evidence>
<evidence type="ECO:0000256" key="5">
    <source>
        <dbReference type="ARBA" id="ARBA00022692"/>
    </source>
</evidence>
<organism evidence="12 13">
    <name type="scientific">Capsicum baccatum</name>
    <name type="common">Peruvian pepper</name>
    <dbReference type="NCBI Taxonomy" id="33114"/>
    <lineage>
        <taxon>Eukaryota</taxon>
        <taxon>Viridiplantae</taxon>
        <taxon>Streptophyta</taxon>
        <taxon>Embryophyta</taxon>
        <taxon>Tracheophyta</taxon>
        <taxon>Spermatophyta</taxon>
        <taxon>Magnoliopsida</taxon>
        <taxon>eudicotyledons</taxon>
        <taxon>Gunneridae</taxon>
        <taxon>Pentapetalae</taxon>
        <taxon>asterids</taxon>
        <taxon>lamiids</taxon>
        <taxon>Solanales</taxon>
        <taxon>Solanaceae</taxon>
        <taxon>Solanoideae</taxon>
        <taxon>Capsiceae</taxon>
        <taxon>Capsicum</taxon>
    </lineage>
</organism>
<dbReference type="AlphaFoldDB" id="A0A2G2VDZ9"/>
<dbReference type="InterPro" id="IPR001611">
    <property type="entry name" value="Leu-rich_rpt"/>
</dbReference>
<evidence type="ECO:0000256" key="8">
    <source>
        <dbReference type="ARBA" id="ARBA00022989"/>
    </source>
</evidence>
<comment type="caution">
    <text evidence="12">The sequence shown here is derived from an EMBL/GenBank/DDBJ whole genome shotgun (WGS) entry which is preliminary data.</text>
</comment>
<dbReference type="CDD" id="cd09272">
    <property type="entry name" value="RNase_HI_RT_Ty1"/>
    <property type="match status" value="1"/>
</dbReference>
<gene>
    <name evidence="12" type="ORF">CQW23_27486</name>
</gene>
<keyword evidence="11" id="KW-0325">Glycoprotein</keyword>
<reference evidence="13" key="2">
    <citation type="journal article" date="2017" name="J. Anim. Genet.">
        <title>Multiple reference genome sequences of hot pepper reveal the massive evolution of plant disease resistance genes by retroduplication.</title>
        <authorList>
            <person name="Kim S."/>
            <person name="Park J."/>
            <person name="Yeom S.-I."/>
            <person name="Kim Y.-M."/>
            <person name="Seo E."/>
            <person name="Kim K.-T."/>
            <person name="Kim M.-S."/>
            <person name="Lee J.M."/>
            <person name="Cheong K."/>
            <person name="Shin H.-S."/>
            <person name="Kim S.-B."/>
            <person name="Han K."/>
            <person name="Lee J."/>
            <person name="Park M."/>
            <person name="Lee H.-A."/>
            <person name="Lee H.-Y."/>
            <person name="Lee Y."/>
            <person name="Oh S."/>
            <person name="Lee J.H."/>
            <person name="Choi E."/>
            <person name="Choi E."/>
            <person name="Lee S.E."/>
            <person name="Jeon J."/>
            <person name="Kim H."/>
            <person name="Choi G."/>
            <person name="Song H."/>
            <person name="Lee J."/>
            <person name="Lee S.-C."/>
            <person name="Kwon J.-K."/>
            <person name="Lee H.-Y."/>
            <person name="Koo N."/>
            <person name="Hong Y."/>
            <person name="Kim R.W."/>
            <person name="Kang W.-H."/>
            <person name="Huh J.H."/>
            <person name="Kang B.-C."/>
            <person name="Yang T.-J."/>
            <person name="Lee Y.-H."/>
            <person name="Bennetzen J.L."/>
            <person name="Choi D."/>
        </authorList>
    </citation>
    <scope>NUCLEOTIDE SEQUENCE [LARGE SCALE GENOMIC DNA]</scope>
    <source>
        <strain evidence="13">cv. PBC81</strain>
    </source>
</reference>
<evidence type="ECO:0000256" key="11">
    <source>
        <dbReference type="ARBA" id="ARBA00023180"/>
    </source>
</evidence>
<keyword evidence="3" id="KW-1003">Cell membrane</keyword>